<accession>A0A2I0U7C9</accession>
<organism evidence="1 2">
    <name type="scientific">Limosa lapponica baueri</name>
    <dbReference type="NCBI Taxonomy" id="1758121"/>
    <lineage>
        <taxon>Eukaryota</taxon>
        <taxon>Metazoa</taxon>
        <taxon>Chordata</taxon>
        <taxon>Craniata</taxon>
        <taxon>Vertebrata</taxon>
        <taxon>Euteleostomi</taxon>
        <taxon>Archelosauria</taxon>
        <taxon>Archosauria</taxon>
        <taxon>Dinosauria</taxon>
        <taxon>Saurischia</taxon>
        <taxon>Theropoda</taxon>
        <taxon>Coelurosauria</taxon>
        <taxon>Aves</taxon>
        <taxon>Neognathae</taxon>
        <taxon>Neoaves</taxon>
        <taxon>Charadriiformes</taxon>
        <taxon>Scolopacidae</taxon>
        <taxon>Limosa</taxon>
    </lineage>
</organism>
<dbReference type="Proteomes" id="UP000233556">
    <property type="component" value="Unassembled WGS sequence"/>
</dbReference>
<gene>
    <name evidence="1" type="ORF">llap_7705</name>
</gene>
<name>A0A2I0U7C9_LIMLA</name>
<protein>
    <submittedName>
        <fullName evidence="1">Uncharacterized protein</fullName>
    </submittedName>
</protein>
<evidence type="ECO:0000313" key="1">
    <source>
        <dbReference type="EMBL" id="PKU41994.1"/>
    </source>
</evidence>
<reference evidence="2" key="2">
    <citation type="submission" date="2017-12" db="EMBL/GenBank/DDBJ databases">
        <title>Genome sequence of the Bar-tailed Godwit (Limosa lapponica baueri).</title>
        <authorList>
            <person name="Lima N.C.B."/>
            <person name="Parody-Merino A.M."/>
            <person name="Battley P.F."/>
            <person name="Fidler A.E."/>
            <person name="Prosdocimi F."/>
        </authorList>
    </citation>
    <scope>NUCLEOTIDE SEQUENCE [LARGE SCALE GENOMIC DNA]</scope>
</reference>
<dbReference type="EMBL" id="KZ506045">
    <property type="protein sequence ID" value="PKU41994.1"/>
    <property type="molecule type" value="Genomic_DNA"/>
</dbReference>
<sequence>MKDIEVLEHVQRRAAKLVKGLEQVSYEEWLRKLGLFSLAKRRLKGDPIALYNYLKGVPHGTEPFKKPHQQSICIEKKGQQNWTPVGYD</sequence>
<dbReference type="AlphaFoldDB" id="A0A2I0U7C9"/>
<reference evidence="2" key="1">
    <citation type="submission" date="2017-11" db="EMBL/GenBank/DDBJ databases">
        <authorList>
            <person name="Lima N.C."/>
            <person name="Parody-Merino A.M."/>
            <person name="Battley P.F."/>
            <person name="Fidler A.E."/>
            <person name="Prosdocimi F."/>
        </authorList>
    </citation>
    <scope>NUCLEOTIDE SEQUENCE [LARGE SCALE GENOMIC DNA]</scope>
</reference>
<dbReference type="OrthoDB" id="10262929at2759"/>
<proteinExistence type="predicted"/>
<keyword evidence="2" id="KW-1185">Reference proteome</keyword>
<evidence type="ECO:0000313" key="2">
    <source>
        <dbReference type="Proteomes" id="UP000233556"/>
    </source>
</evidence>